<comment type="caution">
    <text evidence="1">The sequence shown here is derived from an EMBL/GenBank/DDBJ whole genome shotgun (WGS) entry which is preliminary data.</text>
</comment>
<reference evidence="1" key="1">
    <citation type="submission" date="2021-02" db="EMBL/GenBank/DDBJ databases">
        <authorList>
            <person name="Nowell W R."/>
        </authorList>
    </citation>
    <scope>NUCLEOTIDE SEQUENCE</scope>
</reference>
<dbReference type="AlphaFoldDB" id="A0A815FBV5"/>
<evidence type="ECO:0000313" key="1">
    <source>
        <dbReference type="EMBL" id="CAF1321362.1"/>
    </source>
</evidence>
<dbReference type="EMBL" id="CAJNOT010002498">
    <property type="protein sequence ID" value="CAF1321362.1"/>
    <property type="molecule type" value="Genomic_DNA"/>
</dbReference>
<name>A0A815FBV5_9BILA</name>
<proteinExistence type="predicted"/>
<dbReference type="Proteomes" id="UP000663864">
    <property type="component" value="Unassembled WGS sequence"/>
</dbReference>
<organism evidence="1 2">
    <name type="scientific">Rotaria sordida</name>
    <dbReference type="NCBI Taxonomy" id="392033"/>
    <lineage>
        <taxon>Eukaryota</taxon>
        <taxon>Metazoa</taxon>
        <taxon>Spiralia</taxon>
        <taxon>Gnathifera</taxon>
        <taxon>Rotifera</taxon>
        <taxon>Eurotatoria</taxon>
        <taxon>Bdelloidea</taxon>
        <taxon>Philodinida</taxon>
        <taxon>Philodinidae</taxon>
        <taxon>Rotaria</taxon>
    </lineage>
</organism>
<accession>A0A815FBV5</accession>
<sequence>MIIYISGTFYQMNGNEYKNMTYNPNGSLLAQLNIKSKLICAAQCAHQYFTCNTAEFDDTVVPQRLLYSEPLIIINLVHSINAVVFDFQKEKFIDRICTSFWKMPSSDEGTNLTYLNANTVIRVDVSRSVCAVFHDTTLNTKNLIFAFGSNLTTWDGLAGCNQHFALAIEDVSVLGMCIPYDNYNISLSQSILYDGFFHQICATYDYTVSKLCIYLDLLTPQCITRSNGPYNTSLGDVRIG</sequence>
<evidence type="ECO:0000313" key="2">
    <source>
        <dbReference type="Proteomes" id="UP000663864"/>
    </source>
</evidence>
<gene>
    <name evidence="1" type="ORF">ZHD862_LOCUS29029</name>
</gene>
<protein>
    <submittedName>
        <fullName evidence="1">Uncharacterized protein</fullName>
    </submittedName>
</protein>